<organism evidence="1 2">
    <name type="scientific">Lysinibacillus xylanilyticus</name>
    <dbReference type="NCBI Taxonomy" id="582475"/>
    <lineage>
        <taxon>Bacteria</taxon>
        <taxon>Bacillati</taxon>
        <taxon>Bacillota</taxon>
        <taxon>Bacilli</taxon>
        <taxon>Bacillales</taxon>
        <taxon>Bacillaceae</taxon>
        <taxon>Lysinibacillus</taxon>
    </lineage>
</organism>
<sequence length="141" mass="16942">MDLSEKLQRHLIKNKYERAPGIKFKKILLSNEYTENEDRETEYVYKTYSIPNERKDNRCDKEHLIEWIKEKVTPYLEKGHDVILIDNGFGVHVTILDTEKMLEFCLNSKSHLGLSIINRSLKKFLNIQKEEYDFLFFIRDI</sequence>
<comment type="caution">
    <text evidence="1">The sequence shown here is derived from an EMBL/GenBank/DDBJ whole genome shotgun (WGS) entry which is preliminary data.</text>
</comment>
<dbReference type="EMBL" id="JAMDLZ010000058">
    <property type="protein sequence ID" value="MCY9549871.1"/>
    <property type="molecule type" value="Genomic_DNA"/>
</dbReference>
<keyword evidence="2" id="KW-1185">Reference proteome</keyword>
<proteinExistence type="predicted"/>
<dbReference type="RefSeq" id="WP_134020035.1">
    <property type="nucleotide sequence ID" value="NZ_JAMDLZ010000058.1"/>
</dbReference>
<reference evidence="1 2" key="1">
    <citation type="submission" date="2022-05" db="EMBL/GenBank/DDBJ databases">
        <title>Genome Sequencing of Bee-Associated Microbes.</title>
        <authorList>
            <person name="Dunlap C."/>
        </authorList>
    </citation>
    <scope>NUCLEOTIDE SEQUENCE [LARGE SCALE GENOMIC DNA]</scope>
    <source>
        <strain evidence="1 2">NRRL BD-083</strain>
    </source>
</reference>
<evidence type="ECO:0000313" key="2">
    <source>
        <dbReference type="Proteomes" id="UP001527052"/>
    </source>
</evidence>
<name>A0ABT4F007_9BACI</name>
<protein>
    <submittedName>
        <fullName evidence="1">Uncharacterized protein</fullName>
    </submittedName>
</protein>
<dbReference type="Proteomes" id="UP001527052">
    <property type="component" value="Unassembled WGS sequence"/>
</dbReference>
<gene>
    <name evidence="1" type="ORF">M5W82_23630</name>
</gene>
<evidence type="ECO:0000313" key="1">
    <source>
        <dbReference type="EMBL" id="MCY9549871.1"/>
    </source>
</evidence>
<accession>A0ABT4F007</accession>